<dbReference type="Gene3D" id="3.80.10.10">
    <property type="entry name" value="Ribonuclease Inhibitor"/>
    <property type="match status" value="1"/>
</dbReference>
<dbReference type="InterPro" id="IPR032675">
    <property type="entry name" value="LRR_dom_sf"/>
</dbReference>
<name>A0AAV6YNE8_ENGPU</name>
<evidence type="ECO:0000256" key="1">
    <source>
        <dbReference type="ARBA" id="ARBA00022614"/>
    </source>
</evidence>
<dbReference type="SMART" id="SM00369">
    <property type="entry name" value="LRR_TYP"/>
    <property type="match status" value="3"/>
</dbReference>
<evidence type="ECO:0000256" key="2">
    <source>
        <dbReference type="ARBA" id="ARBA00022737"/>
    </source>
</evidence>
<dbReference type="EMBL" id="WNYA01032429">
    <property type="protein sequence ID" value="KAG8537220.1"/>
    <property type="molecule type" value="Genomic_DNA"/>
</dbReference>
<dbReference type="Proteomes" id="UP000824782">
    <property type="component" value="Unassembled WGS sequence"/>
</dbReference>
<dbReference type="InterPro" id="IPR003591">
    <property type="entry name" value="Leu-rich_rpt_typical-subtyp"/>
</dbReference>
<dbReference type="InterPro" id="IPR001611">
    <property type="entry name" value="Leu-rich_rpt"/>
</dbReference>
<keyword evidence="4" id="KW-1185">Reference proteome</keyword>
<organism evidence="3 4">
    <name type="scientific">Engystomops pustulosus</name>
    <name type="common">Tungara frog</name>
    <name type="synonym">Physalaemus pustulosus</name>
    <dbReference type="NCBI Taxonomy" id="76066"/>
    <lineage>
        <taxon>Eukaryota</taxon>
        <taxon>Metazoa</taxon>
        <taxon>Chordata</taxon>
        <taxon>Craniata</taxon>
        <taxon>Vertebrata</taxon>
        <taxon>Euteleostomi</taxon>
        <taxon>Amphibia</taxon>
        <taxon>Batrachia</taxon>
        <taxon>Anura</taxon>
        <taxon>Neobatrachia</taxon>
        <taxon>Hyloidea</taxon>
        <taxon>Leptodactylidae</taxon>
        <taxon>Leiuperinae</taxon>
        <taxon>Engystomops</taxon>
    </lineage>
</organism>
<dbReference type="PROSITE" id="PS51450">
    <property type="entry name" value="LRR"/>
    <property type="match status" value="1"/>
</dbReference>
<comment type="caution">
    <text evidence="3">The sequence shown here is derived from an EMBL/GenBank/DDBJ whole genome shotgun (WGS) entry which is preliminary data.</text>
</comment>
<evidence type="ECO:0000313" key="3">
    <source>
        <dbReference type="EMBL" id="KAG8537220.1"/>
    </source>
</evidence>
<sequence length="103" mass="11565">MTGSSVSCRHHNKIRSVEPRELTPYTSLETLDLSANDITEIRSRSFPLRLRIKDLDLGSNKLSSLESGAFDNLSRSLLTLRLSKNRISQLPVKAFKLPALTQL</sequence>
<gene>
    <name evidence="3" type="ORF">GDO81_024891</name>
</gene>
<evidence type="ECO:0008006" key="5">
    <source>
        <dbReference type="Google" id="ProtNLM"/>
    </source>
</evidence>
<reference evidence="3" key="1">
    <citation type="thesis" date="2020" institute="ProQuest LLC" country="789 East Eisenhower Parkway, Ann Arbor, MI, USA">
        <title>Comparative Genomics and Chromosome Evolution.</title>
        <authorList>
            <person name="Mudd A.B."/>
        </authorList>
    </citation>
    <scope>NUCLEOTIDE SEQUENCE</scope>
    <source>
        <strain evidence="3">237g6f4</strain>
        <tissue evidence="3">Blood</tissue>
    </source>
</reference>
<accession>A0AAV6YNE8</accession>
<protein>
    <recommendedName>
        <fullName evidence="5">Toll-like receptor 2</fullName>
    </recommendedName>
</protein>
<keyword evidence="1" id="KW-0433">Leucine-rich repeat</keyword>
<dbReference type="AlphaFoldDB" id="A0AAV6YNE8"/>
<proteinExistence type="predicted"/>
<evidence type="ECO:0000313" key="4">
    <source>
        <dbReference type="Proteomes" id="UP000824782"/>
    </source>
</evidence>
<dbReference type="Pfam" id="PF13855">
    <property type="entry name" value="LRR_8"/>
    <property type="match status" value="1"/>
</dbReference>
<dbReference type="SUPFAM" id="SSF52058">
    <property type="entry name" value="L domain-like"/>
    <property type="match status" value="1"/>
</dbReference>
<dbReference type="PANTHER" id="PTHR24366">
    <property type="entry name" value="IG(IMMUNOGLOBULIN) AND LRR(LEUCINE RICH REPEAT) DOMAINS"/>
    <property type="match status" value="1"/>
</dbReference>
<keyword evidence="2" id="KW-0677">Repeat</keyword>